<name>A0A2H9ZUJ3_9ASPA</name>
<dbReference type="InterPro" id="IPR014729">
    <property type="entry name" value="Rossmann-like_a/b/a_fold"/>
</dbReference>
<accession>A0A2H9ZUJ3</accession>
<dbReference type="SUPFAM" id="SSF52402">
    <property type="entry name" value="Adenine nucleotide alpha hydrolases-like"/>
    <property type="match status" value="1"/>
</dbReference>
<reference evidence="2 3" key="1">
    <citation type="journal article" date="2017" name="Nature">
        <title>The Apostasia genome and the evolution of orchids.</title>
        <authorList>
            <person name="Zhang G.Q."/>
            <person name="Liu K.W."/>
            <person name="Li Z."/>
            <person name="Lohaus R."/>
            <person name="Hsiao Y.Y."/>
            <person name="Niu S.C."/>
            <person name="Wang J.Y."/>
            <person name="Lin Y.C."/>
            <person name="Xu Q."/>
            <person name="Chen L.J."/>
            <person name="Yoshida K."/>
            <person name="Fujiwara S."/>
            <person name="Wang Z.W."/>
            <person name="Zhang Y.Q."/>
            <person name="Mitsuda N."/>
            <person name="Wang M."/>
            <person name="Liu G.H."/>
            <person name="Pecoraro L."/>
            <person name="Huang H.X."/>
            <person name="Xiao X.J."/>
            <person name="Lin M."/>
            <person name="Wu X.Y."/>
            <person name="Wu W.L."/>
            <person name="Chen Y.Y."/>
            <person name="Chang S.B."/>
            <person name="Sakamoto S."/>
            <person name="Ohme-Takagi M."/>
            <person name="Yagi M."/>
            <person name="Zeng S.J."/>
            <person name="Shen C.Y."/>
            <person name="Yeh C.M."/>
            <person name="Luo Y.B."/>
            <person name="Tsai W.C."/>
            <person name="Van de Peer Y."/>
            <person name="Liu Z.J."/>
        </authorList>
    </citation>
    <scope>NUCLEOTIDE SEQUENCE [LARGE SCALE GENOMIC DNA]</scope>
    <source>
        <strain evidence="3">cv. Shenzhen</strain>
        <tissue evidence="2">Stem</tissue>
    </source>
</reference>
<proteinExistence type="predicted"/>
<dbReference type="EMBL" id="KZ453612">
    <property type="protein sequence ID" value="PKA46965.1"/>
    <property type="molecule type" value="Genomic_DNA"/>
</dbReference>
<dbReference type="OrthoDB" id="672525at2759"/>
<feature type="domain" description="UspA" evidence="1">
    <location>
        <begin position="35"/>
        <end position="168"/>
    </location>
</feature>
<organism evidence="2 3">
    <name type="scientific">Apostasia shenzhenica</name>
    <dbReference type="NCBI Taxonomy" id="1088818"/>
    <lineage>
        <taxon>Eukaryota</taxon>
        <taxon>Viridiplantae</taxon>
        <taxon>Streptophyta</taxon>
        <taxon>Embryophyta</taxon>
        <taxon>Tracheophyta</taxon>
        <taxon>Spermatophyta</taxon>
        <taxon>Magnoliopsida</taxon>
        <taxon>Liliopsida</taxon>
        <taxon>Asparagales</taxon>
        <taxon>Orchidaceae</taxon>
        <taxon>Apostasioideae</taxon>
        <taxon>Apostasia</taxon>
    </lineage>
</organism>
<dbReference type="InterPro" id="IPR006016">
    <property type="entry name" value="UspA"/>
</dbReference>
<dbReference type="PANTHER" id="PTHR47125">
    <property type="entry name" value="ADENINE NUCLEOTIDE ALPHA HYDROLASES-LIKE SUPERFAMILY PROTEIN"/>
    <property type="match status" value="1"/>
</dbReference>
<dbReference type="Pfam" id="PF00582">
    <property type="entry name" value="Usp"/>
    <property type="match status" value="1"/>
</dbReference>
<gene>
    <name evidence="2" type="ORF">AXF42_Ash011639</name>
</gene>
<keyword evidence="3" id="KW-1185">Reference proteome</keyword>
<dbReference type="STRING" id="1088818.A0A2H9ZUJ3"/>
<protein>
    <recommendedName>
        <fullName evidence="1">UspA domain-containing protein</fullName>
    </recommendedName>
</protein>
<evidence type="ECO:0000259" key="1">
    <source>
        <dbReference type="Pfam" id="PF00582"/>
    </source>
</evidence>
<dbReference type="PANTHER" id="PTHR47125:SF7">
    <property type="entry name" value="OS01G0875300 PROTEIN"/>
    <property type="match status" value="1"/>
</dbReference>
<dbReference type="Proteomes" id="UP000236161">
    <property type="component" value="Unassembled WGS sequence"/>
</dbReference>
<dbReference type="CDD" id="cd00293">
    <property type="entry name" value="USP-like"/>
    <property type="match status" value="1"/>
</dbReference>
<evidence type="ECO:0000313" key="3">
    <source>
        <dbReference type="Proteomes" id="UP000236161"/>
    </source>
</evidence>
<dbReference type="AlphaFoldDB" id="A0A2H9ZUJ3"/>
<evidence type="ECO:0000313" key="2">
    <source>
        <dbReference type="EMBL" id="PKA46965.1"/>
    </source>
</evidence>
<sequence>MPHSKPSPRPSFLKRVWAVLLQDMTLEKEAAAAGRRRVIAVVDGGAVAKHTTLWALTHVAGKGDILTLLRIIPPPSSSSSRREDEAHLLANSLASLCRACCPEVEVEALVIRGPKLATVLSQVKKLEAYVLVLSQAKPSPFSCLMRSGTEDFVEQCIEKAQCMAMAVRKQSRGVGGYLVSTRWKKNFWLLA</sequence>
<dbReference type="Gene3D" id="3.40.50.620">
    <property type="entry name" value="HUPs"/>
    <property type="match status" value="1"/>
</dbReference>